<dbReference type="Pfam" id="PF00637">
    <property type="entry name" value="Clathrin"/>
    <property type="match status" value="7"/>
</dbReference>
<evidence type="ECO:0000256" key="5">
    <source>
        <dbReference type="ARBA" id="ARBA00023329"/>
    </source>
</evidence>
<dbReference type="GO" id="GO:0030130">
    <property type="term" value="C:clathrin coat of trans-Golgi network vesicle"/>
    <property type="evidence" value="ECO:0007669"/>
    <property type="project" value="InterPro"/>
</dbReference>
<sequence>MGSQLPIKFTELLQLTSIGVDVSSIGFNSCTLESDSFICVREKKDETASPEVIIVDLKNNNNVTKRPIKADSAIMHWTKQVIALKAQSRTLQIFDLAQKAKLKSATMNEDVVFWKWFSDTTLGLVTDTTVYHWDVFDPNQAAPVEVFKRNQNLVGCQIINYRVSDDGKWMVVVGITQQQGRVVGAMQLYSRDRGISQAIEGHAAAFGTLRLEGAPSDTKVFTFAVRTATGAKLHVVEVDHQQSNPVFPKKAVDVYFPAEAVNDFPVAMQVSQRYSIIYLVTKYGFIHLYDLESGTCIFMNRISSETIFITAPDSESAGIIGVNRKGQVLSVAVDETTIIPYLLQNPANSGLAVKLASRAGLPGADNLYANQFEQLLNTGDFVEAAKIAANSPRGFLRTPQTIERFKTVPAAPGQLSVILQYFGMLLDKGTLNKHETLELVRPVLAQNRKHLLEKWMKENKLDCSEELGDIVRPHDLNLALSIYLRANVPGKVVAAFAETGQFDKILPYATQVGYQPDYVVLLQNIVRINPEKGAEFATQLANTEGGSLVDIDRVVDVFQSQGMVQPATAFLLDALKDNKPDQGHLQTRLLEMNLLNAPQVADAILGNDMFSHYDKARIGQLCEQAGLSQRALEHYSDPDSIKRVIVNIVAAPNFSQDWLTNYFGRLSLDQSLDCLDAMLRTNIRQNLGAVVQIATKYSDLLGPTRLIDLFEKYKTAEGLFYYLGSIVNLSEDQDVNFKYIEAATRMSQFTEVERICRDSNHYNPEKVKNFLKEAKLTELLPLIIVCDRFNFVHDLILYLYQNKQFSSIEVYVQRVNPARTPAVIGGLLDVDCDESVIKNLLSTVNPASIPIDQLVSEVETRNRLKILLPFLEATLAAGNQQQAVYNALAKIYIDSNNAPEKFLKENDQYDTLVVGNKGHNDIEIVSITNENSMFKAQARYLLERADEELWAFVLSHNNMHRRSVIDQIISTAVPESTEPEKVSVAVAALLKADLPAELIELLEKIVLEPSPFSDNESLQNLLILTATKADKGRVMDYIHRLDGYNAPDVANICIDVGLFEEAFEVYKKINDHPSAANVLVEHIVSIDRAQEYAERVELPEVWSRVAKAQLDGLRVSDSIESYIRAEDPSNYNEVIEIATHAGKDEDLIKYLRMARKTLREPAIDTALAFAYARTDQLSELEDFLRGTNVTDIEQSGDKAYAEGYHQAAKIFYTSISNWAKLATTLVHLEDYQAAVECARKANNIKVWKQVNTACVDKKEFRLAQICGLNLIIDAEELQDLVKQYERNGYFDELIALLEQGLGLERSHMGIFTSLGVALSKYHPDQVMEHLRLFWARSNIPKMIRACEDAHLWPELVFLYCHYDEWDNAALAMMERAADSWEHHSFKDIVVKVANLEIYYRALNFYLQEQPSLLTDLLQALTPRVDVNRVVKMFEKSDNIPLIKPFLLNVQSQNKRTVNVAINDLLIEEEDYKTLRDSVENYDNYDPVELAQRLERHELVFFRQIAASIYRKNKRWEKSIALSKQDKLFKDAIETAAISGKTEVVEELLRYFVDIGSRECYVGMLYACHDLIPVHVVMEISWRHGLTDFTMPFMINYLAQQSQTIELLKKDNEERKNREKSQEKEESNAPILGGNRLMITAGPGVGASPAPYTNGFAPQPTGYGAF</sequence>
<dbReference type="STRING" id="913774.A0A0C3DPN0"/>
<evidence type="ECO:0000313" key="10">
    <source>
        <dbReference type="Proteomes" id="UP000054321"/>
    </source>
</evidence>
<keyword evidence="3 6" id="KW-0472">Membrane</keyword>
<dbReference type="PANTHER" id="PTHR10292:SF1">
    <property type="entry name" value="CLATHRIN HEAVY CHAIN"/>
    <property type="match status" value="1"/>
</dbReference>
<keyword evidence="5 6" id="KW-0968">Cytoplasmic vesicle</keyword>
<dbReference type="GO" id="GO:0005198">
    <property type="term" value="F:structural molecule activity"/>
    <property type="evidence" value="ECO:0007669"/>
    <property type="project" value="InterPro"/>
</dbReference>
<name>A0A0C3DPN0_OIDMZ</name>
<dbReference type="GO" id="GO:0030479">
    <property type="term" value="C:actin cortical patch"/>
    <property type="evidence" value="ECO:0007669"/>
    <property type="project" value="TreeGrafter"/>
</dbReference>
<dbReference type="HOGENOM" id="CLU_002136_0_0_1"/>
<keyword evidence="8" id="KW-0175">Coiled coil</keyword>
<gene>
    <name evidence="9" type="ORF">OIDMADRAFT_159086</name>
</gene>
<dbReference type="FunCoup" id="A0A0C3DPN0">
    <property type="interactions" value="1258"/>
</dbReference>
<dbReference type="PIRSF" id="PIRSF002290">
    <property type="entry name" value="Clathrin_H_chain"/>
    <property type="match status" value="1"/>
</dbReference>
<evidence type="ECO:0000256" key="2">
    <source>
        <dbReference type="ARBA" id="ARBA00022737"/>
    </source>
</evidence>
<protein>
    <recommendedName>
        <fullName evidence="6">Clathrin heavy chain</fullName>
    </recommendedName>
</protein>
<dbReference type="InterPro" id="IPR016341">
    <property type="entry name" value="Clathrin_heavy_chain"/>
</dbReference>
<feature type="repeat" description="CHCR" evidence="7">
    <location>
        <begin position="694"/>
        <end position="836"/>
    </location>
</feature>
<evidence type="ECO:0000256" key="1">
    <source>
        <dbReference type="ARBA" id="ARBA00009535"/>
    </source>
</evidence>
<dbReference type="Pfam" id="PF01394">
    <property type="entry name" value="Clathrin_propel"/>
    <property type="match status" value="1"/>
</dbReference>
<dbReference type="Gene3D" id="1.25.40.10">
    <property type="entry name" value="Tetratricopeptide repeat domain"/>
    <property type="match status" value="4"/>
</dbReference>
<feature type="repeat" description="CHCR" evidence="7">
    <location>
        <begin position="1122"/>
        <end position="1263"/>
    </location>
</feature>
<evidence type="ECO:0000256" key="7">
    <source>
        <dbReference type="PROSITE-ProRule" id="PRU01006"/>
    </source>
</evidence>
<dbReference type="FunFam" id="2.130.10.110:FF:000003">
    <property type="entry name" value="Clathrin heavy chain"/>
    <property type="match status" value="1"/>
</dbReference>
<comment type="subcellular location">
    <subcellularLocation>
        <location evidence="6">Cytoplasmic vesicle membrane</location>
        <topology evidence="6">Peripheral membrane protein</topology>
        <orientation evidence="6">Cytoplasmic side</orientation>
    </subcellularLocation>
    <subcellularLocation>
        <location evidence="6">Membrane</location>
        <location evidence="6">Coated pit</location>
        <topology evidence="6">Peripheral membrane protein</topology>
        <orientation evidence="6">Cytoplasmic side</orientation>
    </subcellularLocation>
</comment>
<feature type="repeat" description="CHCR" evidence="7">
    <location>
        <begin position="542"/>
        <end position="691"/>
    </location>
</feature>
<dbReference type="PROSITE" id="PS50236">
    <property type="entry name" value="CHCR"/>
    <property type="match status" value="6"/>
</dbReference>
<dbReference type="InterPro" id="IPR016024">
    <property type="entry name" value="ARM-type_fold"/>
</dbReference>
<feature type="coiled-coil region" evidence="8">
    <location>
        <begin position="1597"/>
        <end position="1624"/>
    </location>
</feature>
<dbReference type="FunFam" id="1.25.40.10:FF:000002">
    <property type="entry name" value="Clathrin heavy chain"/>
    <property type="match status" value="1"/>
</dbReference>
<dbReference type="FunFam" id="1.25.40.10:FF:000007">
    <property type="entry name" value="Clathrin heavy chain"/>
    <property type="match status" value="1"/>
</dbReference>
<dbReference type="InterPro" id="IPR055358">
    <property type="entry name" value="CHCR"/>
</dbReference>
<evidence type="ECO:0000256" key="4">
    <source>
        <dbReference type="ARBA" id="ARBA00023176"/>
    </source>
</evidence>
<evidence type="ECO:0000256" key="8">
    <source>
        <dbReference type="SAM" id="Coils"/>
    </source>
</evidence>
<dbReference type="OrthoDB" id="2113814at2759"/>
<dbReference type="GO" id="GO:0030132">
    <property type="term" value="C:clathrin coat of coated pit"/>
    <property type="evidence" value="ECO:0007669"/>
    <property type="project" value="InterPro"/>
</dbReference>
<dbReference type="GO" id="GO:0006898">
    <property type="term" value="P:receptor-mediated endocytosis"/>
    <property type="evidence" value="ECO:0007669"/>
    <property type="project" value="TreeGrafter"/>
</dbReference>
<dbReference type="GO" id="GO:0006895">
    <property type="term" value="P:Golgi to endosome transport"/>
    <property type="evidence" value="ECO:0007669"/>
    <property type="project" value="TreeGrafter"/>
</dbReference>
<dbReference type="InterPro" id="IPR000547">
    <property type="entry name" value="Clathrin_H-chain/VPS_repeat"/>
</dbReference>
<evidence type="ECO:0000256" key="6">
    <source>
        <dbReference type="PIRNR" id="PIRNR002290"/>
    </source>
</evidence>
<dbReference type="InterPro" id="IPR011990">
    <property type="entry name" value="TPR-like_helical_dom_sf"/>
</dbReference>
<dbReference type="GO" id="GO:0032051">
    <property type="term" value="F:clathrin light chain binding"/>
    <property type="evidence" value="ECO:0007669"/>
    <property type="project" value="InterPro"/>
</dbReference>
<organism evidence="9 10">
    <name type="scientific">Oidiodendron maius (strain Zn)</name>
    <dbReference type="NCBI Taxonomy" id="913774"/>
    <lineage>
        <taxon>Eukaryota</taxon>
        <taxon>Fungi</taxon>
        <taxon>Dikarya</taxon>
        <taxon>Ascomycota</taxon>
        <taxon>Pezizomycotina</taxon>
        <taxon>Leotiomycetes</taxon>
        <taxon>Leotiomycetes incertae sedis</taxon>
        <taxon>Myxotrichaceae</taxon>
        <taxon>Oidiodendron</taxon>
    </lineage>
</organism>
<accession>A0A0C3DPN0</accession>
<dbReference type="SMART" id="SM00299">
    <property type="entry name" value="CLH"/>
    <property type="match status" value="7"/>
</dbReference>
<feature type="repeat" description="CHCR" evidence="7">
    <location>
        <begin position="973"/>
        <end position="1118"/>
    </location>
</feature>
<dbReference type="PANTHER" id="PTHR10292">
    <property type="entry name" value="CLATHRIN HEAVY CHAIN RELATED"/>
    <property type="match status" value="1"/>
</dbReference>
<reference evidence="10" key="2">
    <citation type="submission" date="2015-01" db="EMBL/GenBank/DDBJ databases">
        <title>Evolutionary Origins and Diversification of the Mycorrhizal Mutualists.</title>
        <authorList>
            <consortium name="DOE Joint Genome Institute"/>
            <consortium name="Mycorrhizal Genomics Consortium"/>
            <person name="Kohler A."/>
            <person name="Kuo A."/>
            <person name="Nagy L.G."/>
            <person name="Floudas D."/>
            <person name="Copeland A."/>
            <person name="Barry K.W."/>
            <person name="Cichocki N."/>
            <person name="Veneault-Fourrey C."/>
            <person name="LaButti K."/>
            <person name="Lindquist E.A."/>
            <person name="Lipzen A."/>
            <person name="Lundell T."/>
            <person name="Morin E."/>
            <person name="Murat C."/>
            <person name="Riley R."/>
            <person name="Ohm R."/>
            <person name="Sun H."/>
            <person name="Tunlid A."/>
            <person name="Henrissat B."/>
            <person name="Grigoriev I.V."/>
            <person name="Hibbett D.S."/>
            <person name="Martin F."/>
        </authorList>
    </citation>
    <scope>NUCLEOTIDE SEQUENCE [LARGE SCALE GENOMIC DNA]</scope>
    <source>
        <strain evidence="10">Zn</strain>
    </source>
</reference>
<feature type="repeat" description="CHCR" evidence="7">
    <location>
        <begin position="1417"/>
        <end position="1560"/>
    </location>
</feature>
<keyword evidence="4 6" id="KW-0168">Coated pit</keyword>
<dbReference type="Gene3D" id="1.25.40.730">
    <property type="match status" value="1"/>
</dbReference>
<dbReference type="InParanoid" id="A0A0C3DPN0"/>
<feature type="repeat" description="CHCR" evidence="7">
    <location>
        <begin position="1268"/>
        <end position="1414"/>
    </location>
</feature>
<keyword evidence="2" id="KW-0677">Repeat</keyword>
<dbReference type="SUPFAM" id="SSF48371">
    <property type="entry name" value="ARM repeat"/>
    <property type="match status" value="6"/>
</dbReference>
<evidence type="ECO:0000313" key="9">
    <source>
        <dbReference type="EMBL" id="KIN04018.1"/>
    </source>
</evidence>
<dbReference type="FunFam" id="1.25.40.10:FF:000001">
    <property type="entry name" value="Clathrin heavy chain"/>
    <property type="match status" value="1"/>
</dbReference>
<dbReference type="FunFam" id="1.25.40.730:FF:000003">
    <property type="entry name" value="Clathrin heavy chain"/>
    <property type="match status" value="1"/>
</dbReference>
<dbReference type="SUPFAM" id="SSF50989">
    <property type="entry name" value="Clathrin heavy-chain terminal domain"/>
    <property type="match status" value="1"/>
</dbReference>
<dbReference type="EMBL" id="KN832873">
    <property type="protein sequence ID" value="KIN04018.1"/>
    <property type="molecule type" value="Genomic_DNA"/>
</dbReference>
<dbReference type="FunFam" id="1.25.40.10:FF:000009">
    <property type="entry name" value="Clathrin heavy chain"/>
    <property type="match status" value="1"/>
</dbReference>
<dbReference type="GO" id="GO:0071439">
    <property type="term" value="C:clathrin complex"/>
    <property type="evidence" value="ECO:0007669"/>
    <property type="project" value="InterPro"/>
</dbReference>
<reference evidence="9 10" key="1">
    <citation type="submission" date="2014-04" db="EMBL/GenBank/DDBJ databases">
        <authorList>
            <consortium name="DOE Joint Genome Institute"/>
            <person name="Kuo A."/>
            <person name="Martino E."/>
            <person name="Perotto S."/>
            <person name="Kohler A."/>
            <person name="Nagy L.G."/>
            <person name="Floudas D."/>
            <person name="Copeland A."/>
            <person name="Barry K.W."/>
            <person name="Cichocki N."/>
            <person name="Veneault-Fourrey C."/>
            <person name="LaButti K."/>
            <person name="Lindquist E.A."/>
            <person name="Lipzen A."/>
            <person name="Lundell T."/>
            <person name="Morin E."/>
            <person name="Murat C."/>
            <person name="Sun H."/>
            <person name="Tunlid A."/>
            <person name="Henrissat B."/>
            <person name="Grigoriev I.V."/>
            <person name="Hibbett D.S."/>
            <person name="Martin F."/>
            <person name="Nordberg H.P."/>
            <person name="Cantor M.N."/>
            <person name="Hua S.X."/>
        </authorList>
    </citation>
    <scope>NUCLEOTIDE SEQUENCE [LARGE SCALE GENOMIC DNA]</scope>
    <source>
        <strain evidence="9 10">Zn</strain>
    </source>
</reference>
<keyword evidence="10" id="KW-1185">Reference proteome</keyword>
<proteinExistence type="inferred from homology"/>
<evidence type="ECO:0000256" key="3">
    <source>
        <dbReference type="ARBA" id="ARBA00023136"/>
    </source>
</evidence>
<dbReference type="GO" id="GO:0006886">
    <property type="term" value="P:intracellular protein transport"/>
    <property type="evidence" value="ECO:0007669"/>
    <property type="project" value="UniProtKB-UniRule"/>
</dbReference>
<dbReference type="InterPro" id="IPR016025">
    <property type="entry name" value="Clathrin_H-chain_N"/>
</dbReference>
<dbReference type="Gene3D" id="2.130.10.110">
    <property type="entry name" value="Clathrin heavy-chain terminal domain"/>
    <property type="match status" value="1"/>
</dbReference>
<dbReference type="Proteomes" id="UP000054321">
    <property type="component" value="Unassembled WGS sequence"/>
</dbReference>
<dbReference type="Pfam" id="PF13838">
    <property type="entry name" value="Clathrin_H_link"/>
    <property type="match status" value="1"/>
</dbReference>
<dbReference type="InterPro" id="IPR022365">
    <property type="entry name" value="Clathrin_H-chain_propeller_rpt"/>
</dbReference>
<comment type="similarity">
    <text evidence="1 6">Belongs to the clathrin heavy chain family.</text>
</comment>
<dbReference type="GO" id="GO:0005829">
    <property type="term" value="C:cytosol"/>
    <property type="evidence" value="ECO:0007669"/>
    <property type="project" value="GOC"/>
</dbReference>
<comment type="function">
    <text evidence="6">Clathrin is the major protein of the polyhedral coat of coated pits and vesicles.</text>
</comment>